<proteinExistence type="predicted"/>
<keyword evidence="3" id="KW-1185">Reference proteome</keyword>
<protein>
    <submittedName>
        <fullName evidence="2">Uncharacterized protein</fullName>
    </submittedName>
</protein>
<reference evidence="2 3" key="1">
    <citation type="submission" date="2022-11" db="EMBL/GenBank/DDBJ databases">
        <title>Whole genome sequence of Eschrichtius robustus ER-17-0199.</title>
        <authorList>
            <person name="Bruniche-Olsen A."/>
            <person name="Black A.N."/>
            <person name="Fields C.J."/>
            <person name="Walden K."/>
            <person name="Dewoody J.A."/>
        </authorList>
    </citation>
    <scope>NUCLEOTIDE SEQUENCE [LARGE SCALE GENOMIC DNA]</scope>
    <source>
        <strain evidence="2">ER-17-0199</strain>
        <tissue evidence="2">Blubber</tissue>
    </source>
</reference>
<evidence type="ECO:0000256" key="1">
    <source>
        <dbReference type="SAM" id="MobiDB-lite"/>
    </source>
</evidence>
<dbReference type="Proteomes" id="UP001159641">
    <property type="component" value="Unassembled WGS sequence"/>
</dbReference>
<organism evidence="2 3">
    <name type="scientific">Eschrichtius robustus</name>
    <name type="common">California gray whale</name>
    <name type="synonym">Eschrichtius gibbosus</name>
    <dbReference type="NCBI Taxonomy" id="9764"/>
    <lineage>
        <taxon>Eukaryota</taxon>
        <taxon>Metazoa</taxon>
        <taxon>Chordata</taxon>
        <taxon>Craniata</taxon>
        <taxon>Vertebrata</taxon>
        <taxon>Euteleostomi</taxon>
        <taxon>Mammalia</taxon>
        <taxon>Eutheria</taxon>
        <taxon>Laurasiatheria</taxon>
        <taxon>Artiodactyla</taxon>
        <taxon>Whippomorpha</taxon>
        <taxon>Cetacea</taxon>
        <taxon>Mysticeti</taxon>
        <taxon>Eschrichtiidae</taxon>
        <taxon>Eschrichtius</taxon>
    </lineage>
</organism>
<accession>A0AB34GNM3</accession>
<evidence type="ECO:0000313" key="3">
    <source>
        <dbReference type="Proteomes" id="UP001159641"/>
    </source>
</evidence>
<name>A0AB34GNM3_ESCRO</name>
<dbReference type="EMBL" id="JAIQCJ010002164">
    <property type="protein sequence ID" value="KAJ8780265.1"/>
    <property type="molecule type" value="Genomic_DNA"/>
</dbReference>
<feature type="compositionally biased region" description="Low complexity" evidence="1">
    <location>
        <begin position="49"/>
        <end position="67"/>
    </location>
</feature>
<evidence type="ECO:0000313" key="2">
    <source>
        <dbReference type="EMBL" id="KAJ8780265.1"/>
    </source>
</evidence>
<gene>
    <name evidence="2" type="ORF">J1605_011868</name>
</gene>
<sequence length="99" mass="10273">MGFEGCKGVSRAVKSERAQSPPAPGPPLTTRAGSSRSSRRLSRLHPATQSRSAGAGAASQSAAASVRSPRREQPMMAQPGRKLFRPEGVSTDAQEATLG</sequence>
<feature type="region of interest" description="Disordered" evidence="1">
    <location>
        <begin position="1"/>
        <end position="99"/>
    </location>
</feature>
<dbReference type="AlphaFoldDB" id="A0AB34GNM3"/>
<comment type="caution">
    <text evidence="2">The sequence shown here is derived from an EMBL/GenBank/DDBJ whole genome shotgun (WGS) entry which is preliminary data.</text>
</comment>